<evidence type="ECO:0000313" key="2">
    <source>
        <dbReference type="Proteomes" id="UP000824214"/>
    </source>
</evidence>
<proteinExistence type="predicted"/>
<dbReference type="InterPro" id="IPR047907">
    <property type="entry name" value="CD1375-like"/>
</dbReference>
<dbReference type="NCBIfam" id="NF040910">
    <property type="entry name" value="CD1375_fam"/>
    <property type="match status" value="1"/>
</dbReference>
<comment type="caution">
    <text evidence="1">The sequence shown here is derived from an EMBL/GenBank/DDBJ whole genome shotgun (WGS) entry which is preliminary data.</text>
</comment>
<reference evidence="1" key="2">
    <citation type="submission" date="2021-04" db="EMBL/GenBank/DDBJ databases">
        <authorList>
            <person name="Gilroy R."/>
        </authorList>
    </citation>
    <scope>NUCLEOTIDE SEQUENCE</scope>
    <source>
        <strain evidence="1">ChiBcolR8-3208</strain>
    </source>
</reference>
<organism evidence="1 2">
    <name type="scientific">Candidatus Acutalibacter ornithocaccae</name>
    <dbReference type="NCBI Taxonomy" id="2838416"/>
    <lineage>
        <taxon>Bacteria</taxon>
        <taxon>Bacillati</taxon>
        <taxon>Bacillota</taxon>
        <taxon>Clostridia</taxon>
        <taxon>Eubacteriales</taxon>
        <taxon>Acutalibacteraceae</taxon>
        <taxon>Acutalibacter</taxon>
    </lineage>
</organism>
<sequence>MLLRIRLFLIRLLLGKEVEIMAAVYATLIVKGLRTFDSVPALVQNQVKEILVALELEELAQ</sequence>
<gene>
    <name evidence="1" type="ORF">H9942_07550</name>
</gene>
<name>A0A9D2LZB0_9FIRM</name>
<dbReference type="AlphaFoldDB" id="A0A9D2LZB0"/>
<dbReference type="EMBL" id="DWXZ01000160">
    <property type="protein sequence ID" value="HJB37906.1"/>
    <property type="molecule type" value="Genomic_DNA"/>
</dbReference>
<accession>A0A9D2LZB0</accession>
<protein>
    <submittedName>
        <fullName evidence="1">Uncharacterized protein</fullName>
    </submittedName>
</protein>
<evidence type="ECO:0000313" key="1">
    <source>
        <dbReference type="EMBL" id="HJB37906.1"/>
    </source>
</evidence>
<reference evidence="1" key="1">
    <citation type="journal article" date="2021" name="PeerJ">
        <title>Extensive microbial diversity within the chicken gut microbiome revealed by metagenomics and culture.</title>
        <authorList>
            <person name="Gilroy R."/>
            <person name="Ravi A."/>
            <person name="Getino M."/>
            <person name="Pursley I."/>
            <person name="Horton D.L."/>
            <person name="Alikhan N.F."/>
            <person name="Baker D."/>
            <person name="Gharbi K."/>
            <person name="Hall N."/>
            <person name="Watson M."/>
            <person name="Adriaenssens E.M."/>
            <person name="Foster-Nyarko E."/>
            <person name="Jarju S."/>
            <person name="Secka A."/>
            <person name="Antonio M."/>
            <person name="Oren A."/>
            <person name="Chaudhuri R.R."/>
            <person name="La Ragione R."/>
            <person name="Hildebrand F."/>
            <person name="Pallen M.J."/>
        </authorList>
    </citation>
    <scope>NUCLEOTIDE SEQUENCE</scope>
    <source>
        <strain evidence="1">ChiBcolR8-3208</strain>
    </source>
</reference>
<dbReference type="Proteomes" id="UP000824214">
    <property type="component" value="Unassembled WGS sequence"/>
</dbReference>